<gene>
    <name evidence="1" type="ORF">SODALDRAFT_363776</name>
</gene>
<sequence length="211" mass="23871">MRVRQTGILGSILHFNVVWGTQWLVIGGKVGWSPFNRLEIEWAFEFEPVAMPYTPTCARQMPVALQKLLEPHVDRNFSVLALLYVDLVWEFEDLDRQLPMIYEYMVLLVARDLLPSYLAIIHPAISVTRPVHWMKWIDLGRGRVGQVGWLALPASYIAAAPAPRPLYSVVSTVYPPALPLKSDGLSAQYGALHFLSCPLPTAPPLRCLLYY</sequence>
<protein>
    <submittedName>
        <fullName evidence="1">Uncharacterized protein</fullName>
    </submittedName>
</protein>
<dbReference type="Proteomes" id="UP000272025">
    <property type="component" value="Unassembled WGS sequence"/>
</dbReference>
<evidence type="ECO:0000313" key="2">
    <source>
        <dbReference type="Proteomes" id="UP000272025"/>
    </source>
</evidence>
<dbReference type="RefSeq" id="XP_028462890.1">
    <property type="nucleotide sequence ID" value="XM_028614596.1"/>
</dbReference>
<evidence type="ECO:0000313" key="1">
    <source>
        <dbReference type="EMBL" id="ROT35084.1"/>
    </source>
</evidence>
<dbReference type="EMBL" id="ML119062">
    <property type="protein sequence ID" value="ROT35084.1"/>
    <property type="molecule type" value="Genomic_DNA"/>
</dbReference>
<proteinExistence type="predicted"/>
<dbReference type="AlphaFoldDB" id="A0A3N2PKZ3"/>
<organism evidence="1 2">
    <name type="scientific">Sodiomyces alkalinus (strain CBS 110278 / VKM F-3762 / F11)</name>
    <name type="common">Alkaliphilic filamentous fungus</name>
    <dbReference type="NCBI Taxonomy" id="1314773"/>
    <lineage>
        <taxon>Eukaryota</taxon>
        <taxon>Fungi</taxon>
        <taxon>Dikarya</taxon>
        <taxon>Ascomycota</taxon>
        <taxon>Pezizomycotina</taxon>
        <taxon>Sordariomycetes</taxon>
        <taxon>Hypocreomycetidae</taxon>
        <taxon>Glomerellales</taxon>
        <taxon>Plectosphaerellaceae</taxon>
        <taxon>Sodiomyces</taxon>
    </lineage>
</organism>
<reference evidence="1 2" key="1">
    <citation type="journal article" date="2018" name="Mol. Ecol.">
        <title>The obligate alkalophilic soda-lake fungus Sodiomyces alkalinus has shifted to a protein diet.</title>
        <authorList>
            <person name="Grum-Grzhimaylo A.A."/>
            <person name="Falkoski D.L."/>
            <person name="van den Heuvel J."/>
            <person name="Valero-Jimenez C.A."/>
            <person name="Min B."/>
            <person name="Choi I.G."/>
            <person name="Lipzen A."/>
            <person name="Daum C.G."/>
            <person name="Aanen D.K."/>
            <person name="Tsang A."/>
            <person name="Henrissat B."/>
            <person name="Bilanenko E.N."/>
            <person name="de Vries R.P."/>
            <person name="van Kan J.A.L."/>
            <person name="Grigoriev I.V."/>
            <person name="Debets A.J.M."/>
        </authorList>
    </citation>
    <scope>NUCLEOTIDE SEQUENCE [LARGE SCALE GENOMIC DNA]</scope>
    <source>
        <strain evidence="1 2">F11</strain>
    </source>
</reference>
<dbReference type="GeneID" id="39583074"/>
<name>A0A3N2PKZ3_SODAK</name>
<accession>A0A3N2PKZ3</accession>
<keyword evidence="2" id="KW-1185">Reference proteome</keyword>